<keyword evidence="3" id="KW-1185">Reference proteome</keyword>
<name>A0A9P7E7S6_9AGAM</name>
<sequence>MKLTLLASLVVLCGVAFAVPPLRRDDGTLVSVIAYVEDVLDNATVTVAKRDDGSLVGVTVDVQDVLNNLSVNVLTKRDDVEHVLDLA</sequence>
<reference evidence="2" key="1">
    <citation type="journal article" date="2020" name="New Phytol.">
        <title>Comparative genomics reveals dynamic genome evolution in host specialist ectomycorrhizal fungi.</title>
        <authorList>
            <person name="Lofgren L.A."/>
            <person name="Nguyen N.H."/>
            <person name="Vilgalys R."/>
            <person name="Ruytinx J."/>
            <person name="Liao H.L."/>
            <person name="Branco S."/>
            <person name="Kuo A."/>
            <person name="LaButti K."/>
            <person name="Lipzen A."/>
            <person name="Andreopoulos W."/>
            <person name="Pangilinan J."/>
            <person name="Riley R."/>
            <person name="Hundley H."/>
            <person name="Na H."/>
            <person name="Barry K."/>
            <person name="Grigoriev I.V."/>
            <person name="Stajich J.E."/>
            <person name="Kennedy P.G."/>
        </authorList>
    </citation>
    <scope>NUCLEOTIDE SEQUENCE</scope>
    <source>
        <strain evidence="2">MN1</strain>
    </source>
</reference>
<feature type="signal peptide" evidence="1">
    <location>
        <begin position="1"/>
        <end position="18"/>
    </location>
</feature>
<dbReference type="GeneID" id="64630112"/>
<dbReference type="AlphaFoldDB" id="A0A9P7E7S6"/>
<protein>
    <submittedName>
        <fullName evidence="2">Uncharacterized protein</fullName>
    </submittedName>
</protein>
<keyword evidence="1" id="KW-0732">Signal</keyword>
<comment type="caution">
    <text evidence="2">The sequence shown here is derived from an EMBL/GenBank/DDBJ whole genome shotgun (WGS) entry which is preliminary data.</text>
</comment>
<dbReference type="OrthoDB" id="2691302at2759"/>
<dbReference type="Proteomes" id="UP000807769">
    <property type="component" value="Unassembled WGS sequence"/>
</dbReference>
<accession>A0A9P7E7S6</accession>
<evidence type="ECO:0000313" key="3">
    <source>
        <dbReference type="Proteomes" id="UP000807769"/>
    </source>
</evidence>
<feature type="chain" id="PRO_5040320113" evidence="1">
    <location>
        <begin position="19"/>
        <end position="87"/>
    </location>
</feature>
<evidence type="ECO:0000256" key="1">
    <source>
        <dbReference type="SAM" id="SignalP"/>
    </source>
</evidence>
<dbReference type="EMBL" id="JABBWG010000023">
    <property type="protein sequence ID" value="KAG1813625.1"/>
    <property type="molecule type" value="Genomic_DNA"/>
</dbReference>
<gene>
    <name evidence="2" type="ORF">BJ212DRAFT_1366194</name>
</gene>
<organism evidence="2 3">
    <name type="scientific">Suillus subaureus</name>
    <dbReference type="NCBI Taxonomy" id="48587"/>
    <lineage>
        <taxon>Eukaryota</taxon>
        <taxon>Fungi</taxon>
        <taxon>Dikarya</taxon>
        <taxon>Basidiomycota</taxon>
        <taxon>Agaricomycotina</taxon>
        <taxon>Agaricomycetes</taxon>
        <taxon>Agaricomycetidae</taxon>
        <taxon>Boletales</taxon>
        <taxon>Suillineae</taxon>
        <taxon>Suillaceae</taxon>
        <taxon>Suillus</taxon>
    </lineage>
</organism>
<dbReference type="RefSeq" id="XP_041191386.1">
    <property type="nucleotide sequence ID" value="XM_041336095.1"/>
</dbReference>
<evidence type="ECO:0000313" key="2">
    <source>
        <dbReference type="EMBL" id="KAG1813625.1"/>
    </source>
</evidence>
<proteinExistence type="predicted"/>